<feature type="transmembrane region" description="Helical" evidence="1">
    <location>
        <begin position="117"/>
        <end position="136"/>
    </location>
</feature>
<keyword evidence="1" id="KW-1133">Transmembrane helix</keyword>
<protein>
    <submittedName>
        <fullName evidence="2">Uncharacterized protein</fullName>
    </submittedName>
</protein>
<reference evidence="3" key="2">
    <citation type="submission" date="2015-01" db="EMBL/GenBank/DDBJ databases">
        <title>Evolutionary Origins and Diversification of the Mycorrhizal Mutualists.</title>
        <authorList>
            <consortium name="DOE Joint Genome Institute"/>
            <consortium name="Mycorrhizal Genomics Consortium"/>
            <person name="Kohler A."/>
            <person name="Kuo A."/>
            <person name="Nagy L.G."/>
            <person name="Floudas D."/>
            <person name="Copeland A."/>
            <person name="Barry K.W."/>
            <person name="Cichocki N."/>
            <person name="Veneault-Fourrey C."/>
            <person name="LaButti K."/>
            <person name="Lindquist E.A."/>
            <person name="Lipzen A."/>
            <person name="Lundell T."/>
            <person name="Morin E."/>
            <person name="Murat C."/>
            <person name="Riley R."/>
            <person name="Ohm R."/>
            <person name="Sun H."/>
            <person name="Tunlid A."/>
            <person name="Henrissat B."/>
            <person name="Grigoriev I.V."/>
            <person name="Hibbett D.S."/>
            <person name="Martin F."/>
        </authorList>
    </citation>
    <scope>NUCLEOTIDE SEQUENCE [LARGE SCALE GENOMIC DNA]</scope>
    <source>
        <strain evidence="3">LaAM-08-1</strain>
    </source>
</reference>
<keyword evidence="1" id="KW-0472">Membrane</keyword>
<gene>
    <name evidence="2" type="ORF">K443DRAFT_89028</name>
</gene>
<evidence type="ECO:0000313" key="3">
    <source>
        <dbReference type="Proteomes" id="UP000054477"/>
    </source>
</evidence>
<evidence type="ECO:0000313" key="2">
    <source>
        <dbReference type="EMBL" id="KIK06642.1"/>
    </source>
</evidence>
<name>A0A0C9Y8S7_9AGAR</name>
<proteinExistence type="predicted"/>
<feature type="transmembrane region" description="Helical" evidence="1">
    <location>
        <begin position="232"/>
        <end position="254"/>
    </location>
</feature>
<dbReference type="AlphaFoldDB" id="A0A0C9Y8S7"/>
<accession>A0A0C9Y8S7</accession>
<sequence>MAMPLPLSFLAYFIGVGFPFVVLPAVEACRDGRSPLIAYPAIWGLLTQAMSVGATMPIYWLVFILSRGRGLSKGAGSTNTRGTITQAHAEAIVFGVLIGAIVPSISMLILNDPTITAIWQPYPIYVSLAHALHLFFRPPSQHPQSGYLTIRTLYLGCFIIASSVHISTIWPIKNDLAAIKSMFLPSLIPLNVSDVSLQTLDFLKWDFVLGFVSTALATLWFAQDWIQLFKMVVWYTMAIPLVGFGAAVMGVVLWREQFLINHIHR</sequence>
<keyword evidence="3" id="KW-1185">Reference proteome</keyword>
<dbReference type="Proteomes" id="UP000054477">
    <property type="component" value="Unassembled WGS sequence"/>
</dbReference>
<dbReference type="HOGENOM" id="CLU_051717_1_0_1"/>
<evidence type="ECO:0000256" key="1">
    <source>
        <dbReference type="SAM" id="Phobius"/>
    </source>
</evidence>
<reference evidence="2 3" key="1">
    <citation type="submission" date="2014-04" db="EMBL/GenBank/DDBJ databases">
        <authorList>
            <consortium name="DOE Joint Genome Institute"/>
            <person name="Kuo A."/>
            <person name="Kohler A."/>
            <person name="Nagy L.G."/>
            <person name="Floudas D."/>
            <person name="Copeland A."/>
            <person name="Barry K.W."/>
            <person name="Cichocki N."/>
            <person name="Veneault-Fourrey C."/>
            <person name="LaButti K."/>
            <person name="Lindquist E.A."/>
            <person name="Lipzen A."/>
            <person name="Lundell T."/>
            <person name="Morin E."/>
            <person name="Murat C."/>
            <person name="Sun H."/>
            <person name="Tunlid A."/>
            <person name="Henrissat B."/>
            <person name="Grigoriev I.V."/>
            <person name="Hibbett D.S."/>
            <person name="Martin F."/>
            <person name="Nordberg H.P."/>
            <person name="Cantor M.N."/>
            <person name="Hua S.X."/>
        </authorList>
    </citation>
    <scope>NUCLEOTIDE SEQUENCE [LARGE SCALE GENOMIC DNA]</scope>
    <source>
        <strain evidence="2 3">LaAM-08-1</strain>
    </source>
</reference>
<organism evidence="2 3">
    <name type="scientific">Laccaria amethystina LaAM-08-1</name>
    <dbReference type="NCBI Taxonomy" id="1095629"/>
    <lineage>
        <taxon>Eukaryota</taxon>
        <taxon>Fungi</taxon>
        <taxon>Dikarya</taxon>
        <taxon>Basidiomycota</taxon>
        <taxon>Agaricomycotina</taxon>
        <taxon>Agaricomycetes</taxon>
        <taxon>Agaricomycetidae</taxon>
        <taxon>Agaricales</taxon>
        <taxon>Agaricineae</taxon>
        <taxon>Hydnangiaceae</taxon>
        <taxon>Laccaria</taxon>
    </lineage>
</organism>
<dbReference type="STRING" id="1095629.A0A0C9Y8S7"/>
<dbReference type="OrthoDB" id="72269at2759"/>
<dbReference type="EMBL" id="KN838552">
    <property type="protein sequence ID" value="KIK06642.1"/>
    <property type="molecule type" value="Genomic_DNA"/>
</dbReference>
<feature type="transmembrane region" description="Helical" evidence="1">
    <location>
        <begin position="91"/>
        <end position="111"/>
    </location>
</feature>
<feature type="transmembrane region" description="Helical" evidence="1">
    <location>
        <begin position="40"/>
        <end position="65"/>
    </location>
</feature>
<feature type="transmembrane region" description="Helical" evidence="1">
    <location>
        <begin position="148"/>
        <end position="170"/>
    </location>
</feature>
<keyword evidence="1" id="KW-0812">Transmembrane</keyword>